<reference evidence="2" key="1">
    <citation type="journal article" date="2017" name="Plant J.">
        <title>The pomegranate (Punica granatum L.) genome and the genomics of punicalagin biosynthesis.</title>
        <authorList>
            <person name="Qin G."/>
            <person name="Xu C."/>
            <person name="Ming R."/>
            <person name="Tang H."/>
            <person name="Guyot R."/>
            <person name="Kramer E.M."/>
            <person name="Hu Y."/>
            <person name="Yi X."/>
            <person name="Qi Y."/>
            <person name="Xu X."/>
            <person name="Gao Z."/>
            <person name="Pan H."/>
            <person name="Jian J."/>
            <person name="Tian Y."/>
            <person name="Yue Z."/>
            <person name="Xu Y."/>
        </authorList>
    </citation>
    <scope>NUCLEOTIDE SEQUENCE [LARGE SCALE GENOMIC DNA]</scope>
    <source>
        <strain evidence="2">cv. Dabenzi</strain>
    </source>
</reference>
<dbReference type="EMBL" id="MTKT01003224">
    <property type="protein sequence ID" value="OWM76177.1"/>
    <property type="molecule type" value="Genomic_DNA"/>
</dbReference>
<proteinExistence type="predicted"/>
<gene>
    <name evidence="1" type="ORF">CDL15_Pgr009823</name>
</gene>
<name>A0A218WTI5_PUNGR</name>
<evidence type="ECO:0000313" key="2">
    <source>
        <dbReference type="Proteomes" id="UP000197138"/>
    </source>
</evidence>
<organism evidence="1 2">
    <name type="scientific">Punica granatum</name>
    <name type="common">Pomegranate</name>
    <dbReference type="NCBI Taxonomy" id="22663"/>
    <lineage>
        <taxon>Eukaryota</taxon>
        <taxon>Viridiplantae</taxon>
        <taxon>Streptophyta</taxon>
        <taxon>Embryophyta</taxon>
        <taxon>Tracheophyta</taxon>
        <taxon>Spermatophyta</taxon>
        <taxon>Magnoliopsida</taxon>
        <taxon>eudicotyledons</taxon>
        <taxon>Gunneridae</taxon>
        <taxon>Pentapetalae</taxon>
        <taxon>rosids</taxon>
        <taxon>malvids</taxon>
        <taxon>Myrtales</taxon>
        <taxon>Lythraceae</taxon>
        <taxon>Punica</taxon>
    </lineage>
</organism>
<sequence>MEARQREASVSLDYMRCCIVRSIETRKISLFLHFHVSQHSTPKMIDQSKESKFKILRLTS</sequence>
<comment type="caution">
    <text evidence="1">The sequence shown here is derived from an EMBL/GenBank/DDBJ whole genome shotgun (WGS) entry which is preliminary data.</text>
</comment>
<dbReference type="AlphaFoldDB" id="A0A218WTI5"/>
<accession>A0A218WTI5</accession>
<evidence type="ECO:0000313" key="1">
    <source>
        <dbReference type="EMBL" id="OWM76177.1"/>
    </source>
</evidence>
<dbReference type="Proteomes" id="UP000197138">
    <property type="component" value="Unassembled WGS sequence"/>
</dbReference>
<protein>
    <submittedName>
        <fullName evidence="1">Uncharacterized protein</fullName>
    </submittedName>
</protein>